<evidence type="ECO:0000259" key="2">
    <source>
        <dbReference type="Pfam" id="PF00582"/>
    </source>
</evidence>
<dbReference type="EMBL" id="CP096021">
    <property type="protein sequence ID" value="UPM44839.1"/>
    <property type="molecule type" value="Genomic_DNA"/>
</dbReference>
<accession>A0A8U0A7L7</accession>
<organism evidence="3 4">
    <name type="scientific">Halocatena salina</name>
    <dbReference type="NCBI Taxonomy" id="2934340"/>
    <lineage>
        <taxon>Archaea</taxon>
        <taxon>Methanobacteriati</taxon>
        <taxon>Methanobacteriota</taxon>
        <taxon>Stenosarchaea group</taxon>
        <taxon>Halobacteria</taxon>
        <taxon>Halobacteriales</taxon>
        <taxon>Natronomonadaceae</taxon>
        <taxon>Halocatena</taxon>
    </lineage>
</organism>
<dbReference type="Pfam" id="PF00582">
    <property type="entry name" value="Usp"/>
    <property type="match status" value="2"/>
</dbReference>
<keyword evidence="3" id="KW-0614">Plasmid</keyword>
<dbReference type="PRINTS" id="PR01438">
    <property type="entry name" value="UNVRSLSTRESS"/>
</dbReference>
<protein>
    <submittedName>
        <fullName evidence="3">Universal stress protein</fullName>
    </submittedName>
</protein>
<proteinExistence type="inferred from homology"/>
<evidence type="ECO:0000313" key="4">
    <source>
        <dbReference type="Proteomes" id="UP000831768"/>
    </source>
</evidence>
<dbReference type="Gene3D" id="3.40.50.620">
    <property type="entry name" value="HUPs"/>
    <property type="match status" value="2"/>
</dbReference>
<feature type="domain" description="UspA" evidence="2">
    <location>
        <begin position="152"/>
        <end position="294"/>
    </location>
</feature>
<dbReference type="CDD" id="cd00293">
    <property type="entry name" value="USP-like"/>
    <property type="match status" value="2"/>
</dbReference>
<reference evidence="3" key="1">
    <citation type="submission" date="2022-04" db="EMBL/GenBank/DDBJ databases">
        <title>Halocatena sp. nov., isolated from a salt lake.</title>
        <authorList>
            <person name="Cui H.-L."/>
        </authorList>
    </citation>
    <scope>NUCLEOTIDE SEQUENCE</scope>
    <source>
        <strain evidence="3">AD-1</strain>
        <plasmid evidence="3">unnamed2</plasmid>
    </source>
</reference>
<feature type="domain" description="UspA" evidence="2">
    <location>
        <begin position="1"/>
        <end position="139"/>
    </location>
</feature>
<name>A0A8U0A7L7_9EURY</name>
<evidence type="ECO:0000256" key="1">
    <source>
        <dbReference type="ARBA" id="ARBA00008791"/>
    </source>
</evidence>
<evidence type="ECO:0000313" key="3">
    <source>
        <dbReference type="EMBL" id="UPM44839.1"/>
    </source>
</evidence>
<keyword evidence="4" id="KW-1185">Reference proteome</keyword>
<gene>
    <name evidence="3" type="ORF">MW046_15735</name>
</gene>
<dbReference type="PANTHER" id="PTHR46268:SF6">
    <property type="entry name" value="UNIVERSAL STRESS PROTEIN UP12"/>
    <property type="match status" value="1"/>
</dbReference>
<dbReference type="GeneID" id="71929528"/>
<dbReference type="RefSeq" id="WP_247995493.1">
    <property type="nucleotide sequence ID" value="NZ_CP096021.1"/>
</dbReference>
<dbReference type="SUPFAM" id="SSF52402">
    <property type="entry name" value="Adenine nucleotide alpha hydrolases-like"/>
    <property type="match status" value="2"/>
</dbReference>
<dbReference type="InterPro" id="IPR006016">
    <property type="entry name" value="UspA"/>
</dbReference>
<dbReference type="KEGG" id="haad:MW046_15735"/>
<dbReference type="InterPro" id="IPR006015">
    <property type="entry name" value="Universal_stress_UspA"/>
</dbReference>
<geneLocation type="plasmid" evidence="3 4">
    <name>unnamed2</name>
</geneLocation>
<comment type="similarity">
    <text evidence="1">Belongs to the universal stress protein A family.</text>
</comment>
<sequence>MYDTILIPCDGSEASTAALDHGLAIADTHDATVHLLHVVNVGTEIAATGMAVGEVMDTLTDAGQEILSEAATRAEDAGIAYEQELLEGIPYEAIGEYATDRPIDLTVMGTTGRSGVTERLLGSTTDRVLRRTDTPILIAPDADAASTDSGSYAHVLAPTDGSNNAERAAPYGADIAQHANATLHIVSVVDVQAEGGVFSIGGVSEEFIDQLEEQGHEAVSHFADRVSETDADVDLSKTVTQGTPHEALREYVADNGIDIVVIASQGTSNLASQHLGSVADQVLRTVDKPILVVPPAD</sequence>
<dbReference type="PANTHER" id="PTHR46268">
    <property type="entry name" value="STRESS RESPONSE PROTEIN NHAX"/>
    <property type="match status" value="1"/>
</dbReference>
<dbReference type="InterPro" id="IPR014729">
    <property type="entry name" value="Rossmann-like_a/b/a_fold"/>
</dbReference>
<dbReference type="AlphaFoldDB" id="A0A8U0A7L7"/>
<dbReference type="Proteomes" id="UP000831768">
    <property type="component" value="Plasmid unnamed2"/>
</dbReference>